<keyword evidence="4" id="KW-0010">Activator</keyword>
<gene>
    <name evidence="9" type="ORF">JCM31185_07560</name>
</gene>
<evidence type="ECO:0000256" key="5">
    <source>
        <dbReference type="ARBA" id="ARBA00023163"/>
    </source>
</evidence>
<dbReference type="EMBL" id="BQXO01000002">
    <property type="protein sequence ID" value="GKT05467.1"/>
    <property type="molecule type" value="Genomic_DNA"/>
</dbReference>
<dbReference type="PANTHER" id="PTHR30185:SF9">
    <property type="entry name" value="MANNITOL-SPECIFIC PHOSPHOTRANSFERASE ENZYME IIA COMPONENT"/>
    <property type="match status" value="1"/>
</dbReference>
<keyword evidence="10" id="KW-1185">Reference proteome</keyword>
<dbReference type="InterPro" id="IPR013011">
    <property type="entry name" value="PTS_EIIB_2"/>
</dbReference>
<dbReference type="InterPro" id="IPR016152">
    <property type="entry name" value="PTrfase/Anion_transptr"/>
</dbReference>
<dbReference type="Gene3D" id="3.40.50.2300">
    <property type="match status" value="1"/>
</dbReference>
<dbReference type="Gene3D" id="3.40.930.10">
    <property type="entry name" value="Mannitol-specific EII, Chain A"/>
    <property type="match status" value="1"/>
</dbReference>
<dbReference type="InterPro" id="IPR036388">
    <property type="entry name" value="WH-like_DNA-bd_sf"/>
</dbReference>
<accession>A0ABQ5JR41</accession>
<evidence type="ECO:0000313" key="9">
    <source>
        <dbReference type="EMBL" id="GKT05467.1"/>
    </source>
</evidence>
<name>A0ABQ5JR41_9LACO</name>
<proteinExistence type="predicted"/>
<dbReference type="PANTHER" id="PTHR30185">
    <property type="entry name" value="CRYPTIC BETA-GLUCOSIDE BGL OPERON ANTITERMINATOR"/>
    <property type="match status" value="1"/>
</dbReference>
<dbReference type="Pfam" id="PF05043">
    <property type="entry name" value="Mga"/>
    <property type="match status" value="1"/>
</dbReference>
<dbReference type="SUPFAM" id="SSF55804">
    <property type="entry name" value="Phoshotransferase/anion transport protein"/>
    <property type="match status" value="1"/>
</dbReference>
<dbReference type="PROSITE" id="PS51094">
    <property type="entry name" value="PTS_EIIA_TYPE_2"/>
    <property type="match status" value="1"/>
</dbReference>
<dbReference type="CDD" id="cd05568">
    <property type="entry name" value="PTS_IIB_bgl_like"/>
    <property type="match status" value="1"/>
</dbReference>
<evidence type="ECO:0000313" key="10">
    <source>
        <dbReference type="Proteomes" id="UP001628078"/>
    </source>
</evidence>
<feature type="domain" description="PTS EIIA type-2" evidence="6">
    <location>
        <begin position="538"/>
        <end position="684"/>
    </location>
</feature>
<reference evidence="9 10" key="1">
    <citation type="submission" date="2022-03" db="EMBL/GenBank/DDBJ databases">
        <title>Draft genome sequence of Furfurilactobacillus curtus JCM 31185.</title>
        <authorList>
            <person name="Suzuki S."/>
            <person name="Endo A."/>
            <person name="Kajikawa A."/>
        </authorList>
    </citation>
    <scope>NUCLEOTIDE SEQUENCE [LARGE SCALE GENOMIC DNA]</scope>
    <source>
        <strain evidence="9 10">JCM 31185</strain>
    </source>
</reference>
<dbReference type="RefSeq" id="WP_407882734.1">
    <property type="nucleotide sequence ID" value="NZ_BQXO01000002.1"/>
</dbReference>
<dbReference type="InterPro" id="IPR050661">
    <property type="entry name" value="BglG_antiterminators"/>
</dbReference>
<organism evidence="9 10">
    <name type="scientific">Furfurilactobacillus curtus</name>
    <dbReference type="NCBI Taxonomy" id="1746200"/>
    <lineage>
        <taxon>Bacteria</taxon>
        <taxon>Bacillati</taxon>
        <taxon>Bacillota</taxon>
        <taxon>Bacilli</taxon>
        <taxon>Lactobacillales</taxon>
        <taxon>Lactobacillaceae</taxon>
        <taxon>Furfurilactobacillus</taxon>
    </lineage>
</organism>
<evidence type="ECO:0000259" key="8">
    <source>
        <dbReference type="PROSITE" id="PS51372"/>
    </source>
</evidence>
<dbReference type="Gene3D" id="1.10.10.10">
    <property type="entry name" value="Winged helix-like DNA-binding domain superfamily/Winged helix DNA-binding domain"/>
    <property type="match status" value="1"/>
</dbReference>
<dbReference type="InterPro" id="IPR036095">
    <property type="entry name" value="PTS_EIIB-like_sf"/>
</dbReference>
<evidence type="ECO:0000256" key="4">
    <source>
        <dbReference type="ARBA" id="ARBA00023159"/>
    </source>
</evidence>
<evidence type="ECO:0000259" key="6">
    <source>
        <dbReference type="PROSITE" id="PS51094"/>
    </source>
</evidence>
<evidence type="ECO:0000256" key="1">
    <source>
        <dbReference type="ARBA" id="ARBA00022679"/>
    </source>
</evidence>
<keyword evidence="3" id="KW-0805">Transcription regulation</keyword>
<dbReference type="PROSITE" id="PS51372">
    <property type="entry name" value="PRD_2"/>
    <property type="match status" value="1"/>
</dbReference>
<dbReference type="InterPro" id="IPR007737">
    <property type="entry name" value="Mga_HTH"/>
</dbReference>
<evidence type="ECO:0000256" key="3">
    <source>
        <dbReference type="ARBA" id="ARBA00023015"/>
    </source>
</evidence>
<dbReference type="InterPro" id="IPR011608">
    <property type="entry name" value="PRD"/>
</dbReference>
<dbReference type="Proteomes" id="UP001628078">
    <property type="component" value="Unassembled WGS sequence"/>
</dbReference>
<dbReference type="SUPFAM" id="SSF63520">
    <property type="entry name" value="PTS-regulatory domain, PRD"/>
    <property type="match status" value="1"/>
</dbReference>
<dbReference type="InterPro" id="IPR002178">
    <property type="entry name" value="PTS_EIIA_type-2_dom"/>
</dbReference>
<dbReference type="Pfam" id="PF00359">
    <property type="entry name" value="PTS_EIIA_2"/>
    <property type="match status" value="1"/>
</dbReference>
<dbReference type="PROSITE" id="PS51099">
    <property type="entry name" value="PTS_EIIB_TYPE_2"/>
    <property type="match status" value="1"/>
</dbReference>
<sequence length="686" mass="77382">MINYTKIKHGNDLLNFLIEQSDYATIDDLKVQLNLSRRGVFYVLKRVNEALIADDLEPITNILGAGYYIQSETKKSLLEHFSNAQATIDQLSKYQRCQLIIWELVNHQALSLTHLAARFNVSKHTVISDLKQVRQTLAAHRLEIVQGTTGKFLSGSEITQRNWVLEALNDRSSILYSQIDINPSRLIAINTKIHKLEKITGNYFTDDALSTLDEFILWFLDRIKDPQNQLPDSPSRRTTVDSSSIDWSINFLAANDIQNYSEAYFLGRIINTSQFYRVNKTDGLIQRIFPIAREIIDRFNAASSASISPDKLELTLSTHLLSAFYRSKFMIPYHHPNLEQITEGYQELFSFTKYAIRPFEKFINGQLSDDEIALIALYFGGELRSIENEQTVQTDVLVVCSSGIGTSYILQQQLTQRFPNIAFSQPLSVLQFKNHDLDHIKLIISTIKLTVPLEIPVVTVSPLPNHRDWETIGKALVNAHLSDINFNEARINALLDIISNYARIEDFDGLTGALHGYLNQSKHPHQAETDETLSSLQRLLPTAHIKYSTDVLSWQQGVKIALSPLLHDGLIHTHYLEQVINLTKKNGPYMVLGDGIMLAHATQNDGVNDLGMSLLLCQHPMTIQIEGHTPAKKIQIIIGLAPVDATSHLAALSQLLQKIQDVAWVKAIKATHSVAEISHLLEVAQM</sequence>
<keyword evidence="1" id="KW-0808">Transferase</keyword>
<feature type="domain" description="PRD" evidence="8">
    <location>
        <begin position="283"/>
        <end position="389"/>
    </location>
</feature>
<evidence type="ECO:0000259" key="7">
    <source>
        <dbReference type="PROSITE" id="PS51099"/>
    </source>
</evidence>
<dbReference type="SUPFAM" id="SSF52794">
    <property type="entry name" value="PTS system IIB component-like"/>
    <property type="match status" value="1"/>
</dbReference>
<keyword evidence="2" id="KW-0677">Repeat</keyword>
<dbReference type="InterPro" id="IPR036634">
    <property type="entry name" value="PRD_sf"/>
</dbReference>
<dbReference type="Gene3D" id="1.10.1790.10">
    <property type="entry name" value="PRD domain"/>
    <property type="match status" value="1"/>
</dbReference>
<evidence type="ECO:0000256" key="2">
    <source>
        <dbReference type="ARBA" id="ARBA00022737"/>
    </source>
</evidence>
<protein>
    <submittedName>
        <fullName evidence="9">PTS mannitol transporter subunit IIA</fullName>
    </submittedName>
</protein>
<feature type="domain" description="PTS EIIB type-2" evidence="7">
    <location>
        <begin position="394"/>
        <end position="484"/>
    </location>
</feature>
<dbReference type="Pfam" id="PF00874">
    <property type="entry name" value="PRD"/>
    <property type="match status" value="1"/>
</dbReference>
<comment type="caution">
    <text evidence="9">The sequence shown here is derived from an EMBL/GenBank/DDBJ whole genome shotgun (WGS) entry which is preliminary data.</text>
</comment>
<keyword evidence="5" id="KW-0804">Transcription</keyword>